<protein>
    <recommendedName>
        <fullName evidence="1">DUF7691 domain-containing protein</fullName>
    </recommendedName>
</protein>
<evidence type="ECO:0000259" key="1">
    <source>
        <dbReference type="Pfam" id="PF24740"/>
    </source>
</evidence>
<proteinExistence type="predicted"/>
<comment type="caution">
    <text evidence="2">The sequence shown here is derived from an EMBL/GenBank/DDBJ whole genome shotgun (WGS) entry which is preliminary data.</text>
</comment>
<keyword evidence="3" id="KW-1185">Reference proteome</keyword>
<sequence>MSLTLTPFMVRLDEVHAVVGSRNPRTYAVLSQWAGAGWVAEDEQFDYEIADGAPTSSEAALAVINGGPFDKEYGHRYASAYHDICGFMTDFTLPYNEFSGFRSGWLVDVGKGLEHLGITTAKLDDLVYGTLPAPLPFAEDWYYGEWDTATCRAGFAQWQASTPQQQAELHPEVLAAVKTCVAWMEAVVVTDQSEGEFGVAGFLG</sequence>
<organism evidence="2 3">
    <name type="scientific">Kribbella yunnanensis</name>
    <dbReference type="NCBI Taxonomy" id="190194"/>
    <lineage>
        <taxon>Bacteria</taxon>
        <taxon>Bacillati</taxon>
        <taxon>Actinomycetota</taxon>
        <taxon>Actinomycetes</taxon>
        <taxon>Propionibacteriales</taxon>
        <taxon>Kribbellaceae</taxon>
        <taxon>Kribbella</taxon>
    </lineage>
</organism>
<dbReference type="Proteomes" id="UP001500280">
    <property type="component" value="Unassembled WGS sequence"/>
</dbReference>
<accession>A0ABP4U722</accession>
<dbReference type="InterPro" id="IPR056108">
    <property type="entry name" value="DUF7691"/>
</dbReference>
<feature type="domain" description="DUF7691" evidence="1">
    <location>
        <begin position="1"/>
        <end position="190"/>
    </location>
</feature>
<name>A0ABP4U722_9ACTN</name>
<gene>
    <name evidence="2" type="ORF">GCM10009745_53270</name>
</gene>
<reference evidence="3" key="1">
    <citation type="journal article" date="2019" name="Int. J. Syst. Evol. Microbiol.">
        <title>The Global Catalogue of Microorganisms (GCM) 10K type strain sequencing project: providing services to taxonomists for standard genome sequencing and annotation.</title>
        <authorList>
            <consortium name="The Broad Institute Genomics Platform"/>
            <consortium name="The Broad Institute Genome Sequencing Center for Infectious Disease"/>
            <person name="Wu L."/>
            <person name="Ma J."/>
        </authorList>
    </citation>
    <scope>NUCLEOTIDE SEQUENCE [LARGE SCALE GENOMIC DNA]</scope>
    <source>
        <strain evidence="3">JCM 14307</strain>
    </source>
</reference>
<dbReference type="RefSeq" id="WP_344157545.1">
    <property type="nucleotide sequence ID" value="NZ_BAAANF010000017.1"/>
</dbReference>
<evidence type="ECO:0000313" key="2">
    <source>
        <dbReference type="EMBL" id="GAA1699929.1"/>
    </source>
</evidence>
<dbReference type="EMBL" id="BAAANF010000017">
    <property type="protein sequence ID" value="GAA1699929.1"/>
    <property type="molecule type" value="Genomic_DNA"/>
</dbReference>
<evidence type="ECO:0000313" key="3">
    <source>
        <dbReference type="Proteomes" id="UP001500280"/>
    </source>
</evidence>
<dbReference type="Pfam" id="PF24740">
    <property type="entry name" value="DUF7691"/>
    <property type="match status" value="1"/>
</dbReference>